<dbReference type="PROSITE" id="PS50293">
    <property type="entry name" value="TPR_REGION"/>
    <property type="match status" value="1"/>
</dbReference>
<dbReference type="EMBL" id="CP014841">
    <property type="protein sequence ID" value="AND67503.1"/>
    <property type="molecule type" value="Genomic_DNA"/>
</dbReference>
<feature type="signal peptide" evidence="4">
    <location>
        <begin position="1"/>
        <end position="20"/>
    </location>
</feature>
<dbReference type="InterPro" id="IPR019734">
    <property type="entry name" value="TPR_rpt"/>
</dbReference>
<reference evidence="5 6" key="1">
    <citation type="submission" date="2016-02" db="EMBL/GenBank/DDBJ databases">
        <title>Complete genome sequencing and analysis of ATSB10, Dyella thiooxydans isolated from rhizosphere soil of sunflower (Helianthus annuus L.).</title>
        <authorList>
            <person name="Lee Y."/>
            <person name="Hwangbo K."/>
            <person name="Chung H."/>
            <person name="Yoo J."/>
            <person name="Kim K.Y."/>
            <person name="Sa T.M."/>
            <person name="Um Y."/>
            <person name="Madhaiyan M."/>
        </authorList>
    </citation>
    <scope>NUCLEOTIDE SEQUENCE [LARGE SCALE GENOMIC DNA]</scope>
    <source>
        <strain evidence="5 6">ATSB10</strain>
    </source>
</reference>
<evidence type="ECO:0000313" key="5">
    <source>
        <dbReference type="EMBL" id="AND67503.1"/>
    </source>
</evidence>
<dbReference type="KEGG" id="dtx:ATSB10_00490"/>
<dbReference type="STRING" id="445710.ATSB10_00490"/>
<dbReference type="InterPro" id="IPR011990">
    <property type="entry name" value="TPR-like_helical_dom_sf"/>
</dbReference>
<dbReference type="Proteomes" id="UP000077255">
    <property type="component" value="Chromosome"/>
</dbReference>
<sequence length="187" mass="20692">MRFVLPVLLACMLVPATAFAEDLGLCHRGWDATEAGHHQRAIELFRACIKEGHLQQASLAQTYRNIGIASRRNHQPAEAVTAFNQSIALHPADVEEDYINRGNAYDDLGETARALADYSKALAITPDNGEAHYNRGIAYERIRAFDKARADFIAAYQDGLRTDLLFERLKIYGLIGTSPHGSQPLGQ</sequence>
<keyword evidence="2 3" id="KW-0802">TPR repeat</keyword>
<dbReference type="PROSITE" id="PS50005">
    <property type="entry name" value="TPR"/>
    <property type="match status" value="2"/>
</dbReference>
<feature type="chain" id="PRO_5007818369" evidence="4">
    <location>
        <begin position="21"/>
        <end position="187"/>
    </location>
</feature>
<evidence type="ECO:0000256" key="2">
    <source>
        <dbReference type="ARBA" id="ARBA00022803"/>
    </source>
</evidence>
<dbReference type="Pfam" id="PF13414">
    <property type="entry name" value="TPR_11"/>
    <property type="match status" value="1"/>
</dbReference>
<dbReference type="PANTHER" id="PTHR44858:SF1">
    <property type="entry name" value="UDP-N-ACETYLGLUCOSAMINE--PEPTIDE N-ACETYLGLUCOSAMINYLTRANSFERASE SPINDLY-RELATED"/>
    <property type="match status" value="1"/>
</dbReference>
<protein>
    <submittedName>
        <fullName evidence="5">Uncharacterized protein</fullName>
    </submittedName>
</protein>
<evidence type="ECO:0000256" key="3">
    <source>
        <dbReference type="PROSITE-ProRule" id="PRU00339"/>
    </source>
</evidence>
<dbReference type="PATRIC" id="fig|445710.3.peg.49"/>
<keyword evidence="6" id="KW-1185">Reference proteome</keyword>
<evidence type="ECO:0000313" key="6">
    <source>
        <dbReference type="Proteomes" id="UP000077255"/>
    </source>
</evidence>
<feature type="repeat" description="TPR" evidence="3">
    <location>
        <begin position="95"/>
        <end position="128"/>
    </location>
</feature>
<evidence type="ECO:0000256" key="4">
    <source>
        <dbReference type="SAM" id="SignalP"/>
    </source>
</evidence>
<gene>
    <name evidence="5" type="ORF">ATSB10_00490</name>
</gene>
<name>A0A160MWE5_9GAMM</name>
<organism evidence="5 6">
    <name type="scientific">Dyella thiooxydans</name>
    <dbReference type="NCBI Taxonomy" id="445710"/>
    <lineage>
        <taxon>Bacteria</taxon>
        <taxon>Pseudomonadati</taxon>
        <taxon>Pseudomonadota</taxon>
        <taxon>Gammaproteobacteria</taxon>
        <taxon>Lysobacterales</taxon>
        <taxon>Rhodanobacteraceae</taxon>
        <taxon>Dyella</taxon>
    </lineage>
</organism>
<dbReference type="SMART" id="SM00028">
    <property type="entry name" value="TPR"/>
    <property type="match status" value="3"/>
</dbReference>
<dbReference type="RefSeq" id="WP_063669894.1">
    <property type="nucleotide sequence ID" value="NZ_CP014841.1"/>
</dbReference>
<dbReference type="PANTHER" id="PTHR44858">
    <property type="entry name" value="TETRATRICOPEPTIDE REPEAT PROTEIN 6"/>
    <property type="match status" value="1"/>
</dbReference>
<evidence type="ECO:0000256" key="1">
    <source>
        <dbReference type="ARBA" id="ARBA00022737"/>
    </source>
</evidence>
<dbReference type="AlphaFoldDB" id="A0A160MWE5"/>
<dbReference type="InterPro" id="IPR050498">
    <property type="entry name" value="Ycf3"/>
</dbReference>
<dbReference type="SUPFAM" id="SSF48452">
    <property type="entry name" value="TPR-like"/>
    <property type="match status" value="1"/>
</dbReference>
<feature type="repeat" description="TPR" evidence="3">
    <location>
        <begin position="60"/>
        <end position="93"/>
    </location>
</feature>
<dbReference type="Gene3D" id="1.25.40.10">
    <property type="entry name" value="Tetratricopeptide repeat domain"/>
    <property type="match status" value="2"/>
</dbReference>
<keyword evidence="4" id="KW-0732">Signal</keyword>
<proteinExistence type="predicted"/>
<accession>A0A160MWE5</accession>
<keyword evidence="1" id="KW-0677">Repeat</keyword>